<dbReference type="PANTHER" id="PTHR34823">
    <property type="entry name" value="GLCNAC-BINDING PROTEIN A"/>
    <property type="match status" value="1"/>
</dbReference>
<evidence type="ECO:0000256" key="5">
    <source>
        <dbReference type="ARBA" id="ARBA00023326"/>
    </source>
</evidence>
<dbReference type="SMART" id="SM00060">
    <property type="entry name" value="FN3"/>
    <property type="match status" value="2"/>
</dbReference>
<proteinExistence type="predicted"/>
<dbReference type="KEGG" id="plut:EI981_19795"/>
<dbReference type="InterPro" id="IPR014756">
    <property type="entry name" value="Ig_E-set"/>
</dbReference>
<dbReference type="InterPro" id="IPR051024">
    <property type="entry name" value="GlcNAc_Chitin_IntDeg"/>
</dbReference>
<dbReference type="Pfam" id="PF03067">
    <property type="entry name" value="LPMO_10"/>
    <property type="match status" value="1"/>
</dbReference>
<dbReference type="FunFam" id="2.70.50.50:FF:000001">
    <property type="entry name" value="Chitin-binding protein"/>
    <property type="match status" value="1"/>
</dbReference>
<dbReference type="CDD" id="cd21177">
    <property type="entry name" value="LPMO_AA10"/>
    <property type="match status" value="1"/>
</dbReference>
<evidence type="ECO:0000256" key="6">
    <source>
        <dbReference type="SAM" id="MobiDB-lite"/>
    </source>
</evidence>
<dbReference type="GO" id="GO:0000272">
    <property type="term" value="P:polysaccharide catabolic process"/>
    <property type="evidence" value="ECO:0007669"/>
    <property type="project" value="UniProtKB-KW"/>
</dbReference>
<dbReference type="PROSITE" id="PS50853">
    <property type="entry name" value="FN3"/>
    <property type="match status" value="2"/>
</dbReference>
<dbReference type="AlphaFoldDB" id="A0A3Q9IEN1"/>
<sequence length="450" mass="47015">MISSIRLSRSMTMKALTTFGVMLLTLIVVFLIADKASAHGYIDGPASRGYLCNTGQNTNCGAIQYEPQSLEAPKGFPAAGPADGKIASANGAFPELDQQSATRWTKVNMSAGTNTFHWTLTANHATTSWKYYITKENWNPNAALTRDSFDLTPFCSVSYDGTQPPKSYSDTCNVPQRSGYHVILAVWEIADTPNAFYNVIDVNFSGTNPGDNQPPTAPVSLTASNVTANTVTLSWGASSDNVGVTGYNVYNGSTLVGSVPGSTLSYTVTGLTPDTSYTFNVKAVDAAGNQSSASSVTVKTGQAAADKEAPTAPGNLHVMGTPTASSVDLMWSASTDNVGVTGYRVYQGTNLVATVSGSTTDYKVTGLNASTSYTFTVYAVDAAGNVSAASNSVQATTAAAPAAQPWAVGVSYASGDLVSYNGSVYECLQPHTSSVGWEPTNVPALWLLKA</sequence>
<evidence type="ECO:0000256" key="4">
    <source>
        <dbReference type="ARBA" id="ARBA00022801"/>
    </source>
</evidence>
<reference evidence="9" key="1">
    <citation type="submission" date="2018-12" db="EMBL/GenBank/DDBJ databases">
        <title>Complete genome sequence of Paenibacillus sp. MBLB1234.</title>
        <authorList>
            <person name="Nam Y.-D."/>
            <person name="Kang J."/>
            <person name="Chung W.-H."/>
            <person name="Park Y.S."/>
        </authorList>
    </citation>
    <scope>NUCLEOTIDE SEQUENCE [LARGE SCALE GENOMIC DNA]</scope>
    <source>
        <strain evidence="9">MBLB1234</strain>
    </source>
</reference>
<dbReference type="PRINTS" id="PR00014">
    <property type="entry name" value="FNTYPEIII"/>
</dbReference>
<gene>
    <name evidence="8" type="ORF">EI981_19795</name>
</gene>
<evidence type="ECO:0000256" key="2">
    <source>
        <dbReference type="ARBA" id="ARBA00022525"/>
    </source>
</evidence>
<dbReference type="SUPFAM" id="SSF51055">
    <property type="entry name" value="Carbohydrate binding domain"/>
    <property type="match status" value="1"/>
</dbReference>
<dbReference type="CDD" id="cd00063">
    <property type="entry name" value="FN3"/>
    <property type="match status" value="2"/>
</dbReference>
<dbReference type="Pfam" id="PF02839">
    <property type="entry name" value="CBM_5_12"/>
    <property type="match status" value="1"/>
</dbReference>
<feature type="region of interest" description="Disordered" evidence="6">
    <location>
        <begin position="295"/>
        <end position="315"/>
    </location>
</feature>
<dbReference type="InterPro" id="IPR003961">
    <property type="entry name" value="FN3_dom"/>
</dbReference>
<dbReference type="RefSeq" id="WP_127001106.1">
    <property type="nucleotide sequence ID" value="NZ_CP034346.1"/>
</dbReference>
<feature type="domain" description="Fibronectin type-III" evidence="7">
    <location>
        <begin position="217"/>
        <end position="303"/>
    </location>
</feature>
<dbReference type="Gene3D" id="2.60.40.10">
    <property type="entry name" value="Immunoglobulins"/>
    <property type="match status" value="2"/>
</dbReference>
<dbReference type="SUPFAM" id="SSF49265">
    <property type="entry name" value="Fibronectin type III"/>
    <property type="match status" value="1"/>
</dbReference>
<evidence type="ECO:0000256" key="3">
    <source>
        <dbReference type="ARBA" id="ARBA00022729"/>
    </source>
</evidence>
<keyword evidence="2" id="KW-0964">Secreted</keyword>
<dbReference type="OrthoDB" id="2702399at2"/>
<keyword evidence="9" id="KW-1185">Reference proteome</keyword>
<dbReference type="InterPro" id="IPR003610">
    <property type="entry name" value="CBM5/12"/>
</dbReference>
<dbReference type="Gene3D" id="2.70.50.50">
    <property type="entry name" value="chitin-binding protein cbp21"/>
    <property type="match status" value="1"/>
</dbReference>
<dbReference type="Gene3D" id="2.10.10.20">
    <property type="entry name" value="Carbohydrate-binding module superfamily 5/12"/>
    <property type="match status" value="1"/>
</dbReference>
<dbReference type="InterPro" id="IPR013783">
    <property type="entry name" value="Ig-like_fold"/>
</dbReference>
<dbReference type="InterPro" id="IPR004302">
    <property type="entry name" value="Cellulose/chitin-bd_N"/>
</dbReference>
<comment type="subcellular location">
    <subcellularLocation>
        <location evidence="1">Secreted</location>
    </subcellularLocation>
</comment>
<accession>A0A3Q9IEN1</accession>
<name>A0A3Q9IEN1_9BACL</name>
<evidence type="ECO:0000313" key="9">
    <source>
        <dbReference type="Proteomes" id="UP000270678"/>
    </source>
</evidence>
<keyword evidence="3" id="KW-0732">Signal</keyword>
<keyword evidence="4" id="KW-0378">Hydrolase</keyword>
<feature type="domain" description="Fibronectin type-III" evidence="7">
    <location>
        <begin position="312"/>
        <end position="400"/>
    </location>
</feature>
<keyword evidence="5" id="KW-0624">Polysaccharide degradation</keyword>
<dbReference type="GO" id="GO:0005576">
    <property type="term" value="C:extracellular region"/>
    <property type="evidence" value="ECO:0007669"/>
    <property type="project" value="UniProtKB-SubCell"/>
</dbReference>
<dbReference type="Proteomes" id="UP000270678">
    <property type="component" value="Chromosome"/>
</dbReference>
<dbReference type="GO" id="GO:0030246">
    <property type="term" value="F:carbohydrate binding"/>
    <property type="evidence" value="ECO:0007669"/>
    <property type="project" value="InterPro"/>
</dbReference>
<organism evidence="8 9">
    <name type="scientific">Paenibacillus lutimineralis</name>
    <dbReference type="NCBI Taxonomy" id="2707005"/>
    <lineage>
        <taxon>Bacteria</taxon>
        <taxon>Bacillati</taxon>
        <taxon>Bacillota</taxon>
        <taxon>Bacilli</taxon>
        <taxon>Bacillales</taxon>
        <taxon>Paenibacillaceae</taxon>
        <taxon>Paenibacillus</taxon>
    </lineage>
</organism>
<protein>
    <submittedName>
        <fullName evidence="8">Chitin-binding protein</fullName>
    </submittedName>
</protein>
<dbReference type="InterPro" id="IPR036116">
    <property type="entry name" value="FN3_sf"/>
</dbReference>
<dbReference type="SMART" id="SM00495">
    <property type="entry name" value="ChtBD3"/>
    <property type="match status" value="1"/>
</dbReference>
<keyword evidence="5" id="KW-0119">Carbohydrate metabolism</keyword>
<dbReference type="SUPFAM" id="SSF81296">
    <property type="entry name" value="E set domains"/>
    <property type="match status" value="1"/>
</dbReference>
<evidence type="ECO:0000259" key="7">
    <source>
        <dbReference type="PROSITE" id="PS50853"/>
    </source>
</evidence>
<dbReference type="GO" id="GO:0004553">
    <property type="term" value="F:hydrolase activity, hydrolyzing O-glycosyl compounds"/>
    <property type="evidence" value="ECO:0007669"/>
    <property type="project" value="InterPro"/>
</dbReference>
<dbReference type="Pfam" id="PF00041">
    <property type="entry name" value="fn3"/>
    <property type="match status" value="2"/>
</dbReference>
<dbReference type="EMBL" id="CP034346">
    <property type="protein sequence ID" value="AZS16472.1"/>
    <property type="molecule type" value="Genomic_DNA"/>
</dbReference>
<evidence type="ECO:0000313" key="8">
    <source>
        <dbReference type="EMBL" id="AZS16472.1"/>
    </source>
</evidence>
<dbReference type="InterPro" id="IPR036573">
    <property type="entry name" value="CBM_sf_5/12"/>
</dbReference>
<dbReference type="CDD" id="cd12214">
    <property type="entry name" value="ChiA1_BD"/>
    <property type="match status" value="1"/>
</dbReference>
<dbReference type="PANTHER" id="PTHR34823:SF1">
    <property type="entry name" value="CHITIN-BINDING TYPE-4 DOMAIN-CONTAINING PROTEIN"/>
    <property type="match status" value="1"/>
</dbReference>
<evidence type="ECO:0000256" key="1">
    <source>
        <dbReference type="ARBA" id="ARBA00004613"/>
    </source>
</evidence>